<evidence type="ECO:0000256" key="2">
    <source>
        <dbReference type="ARBA" id="ARBA00022692"/>
    </source>
</evidence>
<keyword evidence="4" id="KW-1133">Transmembrane helix</keyword>
<feature type="chain" id="PRO_5043517794" description="Wall-associated receptor kinase galacturonan-binding domain-containing protein" evidence="6">
    <location>
        <begin position="27"/>
        <end position="346"/>
    </location>
</feature>
<protein>
    <recommendedName>
        <fullName evidence="7">Wall-associated receptor kinase galacturonan-binding domain-containing protein</fullName>
    </recommendedName>
</protein>
<evidence type="ECO:0000313" key="8">
    <source>
        <dbReference type="EMBL" id="GKV26877.1"/>
    </source>
</evidence>
<keyword evidence="3 6" id="KW-0732">Signal</keyword>
<evidence type="ECO:0000256" key="6">
    <source>
        <dbReference type="SAM" id="SignalP"/>
    </source>
</evidence>
<proteinExistence type="predicted"/>
<reference evidence="8 9" key="1">
    <citation type="journal article" date="2021" name="Commun. Biol.">
        <title>The genome of Shorea leprosula (Dipterocarpaceae) highlights the ecological relevance of drought in aseasonal tropical rainforests.</title>
        <authorList>
            <person name="Ng K.K.S."/>
            <person name="Kobayashi M.J."/>
            <person name="Fawcett J.A."/>
            <person name="Hatakeyama M."/>
            <person name="Paape T."/>
            <person name="Ng C.H."/>
            <person name="Ang C.C."/>
            <person name="Tnah L.H."/>
            <person name="Lee C.T."/>
            <person name="Nishiyama T."/>
            <person name="Sese J."/>
            <person name="O'Brien M.J."/>
            <person name="Copetti D."/>
            <person name="Mohd Noor M.I."/>
            <person name="Ong R.C."/>
            <person name="Putra M."/>
            <person name="Sireger I.Z."/>
            <person name="Indrioko S."/>
            <person name="Kosugi Y."/>
            <person name="Izuno A."/>
            <person name="Isagi Y."/>
            <person name="Lee S.L."/>
            <person name="Shimizu K.K."/>
        </authorList>
    </citation>
    <scope>NUCLEOTIDE SEQUENCE [LARGE SCALE GENOMIC DNA]</scope>
    <source>
        <strain evidence="8">214</strain>
    </source>
</reference>
<accession>A0AAV5KQE4</accession>
<keyword evidence="2" id="KW-0812">Transmembrane</keyword>
<evidence type="ECO:0000256" key="3">
    <source>
        <dbReference type="ARBA" id="ARBA00022729"/>
    </source>
</evidence>
<dbReference type="GO" id="GO:0016020">
    <property type="term" value="C:membrane"/>
    <property type="evidence" value="ECO:0007669"/>
    <property type="project" value="UniProtKB-SubCell"/>
</dbReference>
<evidence type="ECO:0000256" key="1">
    <source>
        <dbReference type="ARBA" id="ARBA00004167"/>
    </source>
</evidence>
<keyword evidence="5" id="KW-0472">Membrane</keyword>
<dbReference type="EMBL" id="BPVZ01000073">
    <property type="protein sequence ID" value="GKV26877.1"/>
    <property type="molecule type" value="Genomic_DNA"/>
</dbReference>
<evidence type="ECO:0000256" key="5">
    <source>
        <dbReference type="ARBA" id="ARBA00023136"/>
    </source>
</evidence>
<keyword evidence="9" id="KW-1185">Reference proteome</keyword>
<feature type="domain" description="Wall-associated receptor kinase galacturonan-binding" evidence="7">
    <location>
        <begin position="34"/>
        <end position="86"/>
    </location>
</feature>
<dbReference type="InterPro" id="IPR025287">
    <property type="entry name" value="WAK_GUB"/>
</dbReference>
<dbReference type="Proteomes" id="UP001054252">
    <property type="component" value="Unassembled WGS sequence"/>
</dbReference>
<comment type="subcellular location">
    <subcellularLocation>
        <location evidence="1">Membrane</location>
        <topology evidence="1">Single-pass membrane protein</topology>
    </subcellularLocation>
</comment>
<comment type="caution">
    <text evidence="8">The sequence shown here is derived from an EMBL/GenBank/DDBJ whole genome shotgun (WGS) entry which is preliminary data.</text>
</comment>
<name>A0AAV5KQE4_9ROSI</name>
<dbReference type="PANTHER" id="PTHR33491">
    <property type="entry name" value="OSJNBA0016N04.9 PROTEIN"/>
    <property type="match status" value="1"/>
</dbReference>
<organism evidence="8 9">
    <name type="scientific">Rubroshorea leprosula</name>
    <dbReference type="NCBI Taxonomy" id="152421"/>
    <lineage>
        <taxon>Eukaryota</taxon>
        <taxon>Viridiplantae</taxon>
        <taxon>Streptophyta</taxon>
        <taxon>Embryophyta</taxon>
        <taxon>Tracheophyta</taxon>
        <taxon>Spermatophyta</taxon>
        <taxon>Magnoliopsida</taxon>
        <taxon>eudicotyledons</taxon>
        <taxon>Gunneridae</taxon>
        <taxon>Pentapetalae</taxon>
        <taxon>rosids</taxon>
        <taxon>malvids</taxon>
        <taxon>Malvales</taxon>
        <taxon>Dipterocarpaceae</taxon>
        <taxon>Rubroshorea</taxon>
    </lineage>
</organism>
<evidence type="ECO:0000259" key="7">
    <source>
        <dbReference type="Pfam" id="PF13947"/>
    </source>
</evidence>
<dbReference type="Pfam" id="PF13947">
    <property type="entry name" value="GUB_WAK_bind"/>
    <property type="match status" value="1"/>
</dbReference>
<evidence type="ECO:0000256" key="4">
    <source>
        <dbReference type="ARBA" id="ARBA00022989"/>
    </source>
</evidence>
<feature type="signal peptide" evidence="6">
    <location>
        <begin position="1"/>
        <end position="26"/>
    </location>
</feature>
<dbReference type="GO" id="GO:0030247">
    <property type="term" value="F:polysaccharide binding"/>
    <property type="evidence" value="ECO:0007669"/>
    <property type="project" value="InterPro"/>
</dbReference>
<dbReference type="AlphaFoldDB" id="A0AAV5KQE4"/>
<evidence type="ECO:0000313" key="9">
    <source>
        <dbReference type="Proteomes" id="UP001054252"/>
    </source>
</evidence>
<gene>
    <name evidence="8" type="ORF">SLEP1_g36095</name>
</gene>
<sequence>MKEMIIIRRSPFFAFLVLLMIESAVGYNLSKSGCSDHCGNVSIPYPFGIGTGCYMKKWFEVTCNESLTPPRTFLTSGNIEVLYISLVPSVLGVKLPTISYDAEWKTLNLSGSPFKSVRRTAPYEEYVPGVLEWALTDEDVSQLPHSNENAFNCSQFNSTNDTIRYGYNNSYLFLIYNLSLTSSSTSRQCFCAPGFQGNPYLPDGCHGQRKDVSAQYDLAWRKLMGKPAIQLPLINYAINADCSLFTDIVRKGHALQFNWLFEKKAFTLHPDDTFSVDFDKVEEAVESLRRKILTIRPQGYKEATSLLLQKHCVITTPLKVALQKLECTQVPVDTAPTFPVAQKLFE</sequence>